<proteinExistence type="predicted"/>
<feature type="chain" id="PRO_5015955800" description="ER membrane protein complex subunit 1" evidence="2">
    <location>
        <begin position="21"/>
        <end position="491"/>
    </location>
</feature>
<reference evidence="3 4" key="1">
    <citation type="journal article" date="2018" name="Mol. Biol. Evol.">
        <title>Analysis of the draft genome of the red seaweed Gracilariopsis chorda provides insights into genome size evolution in Rhodophyta.</title>
        <authorList>
            <person name="Lee J."/>
            <person name="Yang E.C."/>
            <person name="Graf L."/>
            <person name="Yang J.H."/>
            <person name="Qiu H."/>
            <person name="Zel Zion U."/>
            <person name="Chan C.X."/>
            <person name="Stephens T.G."/>
            <person name="Weber A.P.M."/>
            <person name="Boo G.H."/>
            <person name="Boo S.M."/>
            <person name="Kim K.M."/>
            <person name="Shin Y."/>
            <person name="Jung M."/>
            <person name="Lee S.J."/>
            <person name="Yim H.S."/>
            <person name="Lee J.H."/>
            <person name="Bhattacharya D."/>
            <person name="Yoon H.S."/>
        </authorList>
    </citation>
    <scope>NUCLEOTIDE SEQUENCE [LARGE SCALE GENOMIC DNA]</scope>
    <source>
        <strain evidence="3 4">SKKU-2015</strain>
        <tissue evidence="3">Whole body</tissue>
    </source>
</reference>
<name>A0A2V3IV28_9FLOR</name>
<feature type="transmembrane region" description="Helical" evidence="1">
    <location>
        <begin position="444"/>
        <end position="465"/>
    </location>
</feature>
<organism evidence="3 4">
    <name type="scientific">Gracilariopsis chorda</name>
    <dbReference type="NCBI Taxonomy" id="448386"/>
    <lineage>
        <taxon>Eukaryota</taxon>
        <taxon>Rhodophyta</taxon>
        <taxon>Florideophyceae</taxon>
        <taxon>Rhodymeniophycidae</taxon>
        <taxon>Gracilariales</taxon>
        <taxon>Gracilariaceae</taxon>
        <taxon>Gracilariopsis</taxon>
    </lineage>
</organism>
<dbReference type="EMBL" id="NBIV01000047">
    <property type="protein sequence ID" value="PXF45996.1"/>
    <property type="molecule type" value="Genomic_DNA"/>
</dbReference>
<dbReference type="AlphaFoldDB" id="A0A2V3IV28"/>
<accession>A0A2V3IV28</accession>
<evidence type="ECO:0000256" key="2">
    <source>
        <dbReference type="SAM" id="SignalP"/>
    </source>
</evidence>
<dbReference type="OrthoDB" id="10478832at2759"/>
<evidence type="ECO:0000256" key="1">
    <source>
        <dbReference type="SAM" id="Phobius"/>
    </source>
</evidence>
<gene>
    <name evidence="3" type="ORF">BWQ96_04252</name>
</gene>
<keyword evidence="4" id="KW-1185">Reference proteome</keyword>
<keyword evidence="2" id="KW-0732">Signal</keyword>
<dbReference type="Proteomes" id="UP000247409">
    <property type="component" value="Unassembled WGS sequence"/>
</dbReference>
<keyword evidence="1" id="KW-0812">Transmembrane</keyword>
<evidence type="ECO:0000313" key="4">
    <source>
        <dbReference type="Proteomes" id="UP000247409"/>
    </source>
</evidence>
<keyword evidence="1" id="KW-0472">Membrane</keyword>
<comment type="caution">
    <text evidence="3">The sequence shown here is derived from an EMBL/GenBank/DDBJ whole genome shotgun (WGS) entry which is preliminary data.</text>
</comment>
<evidence type="ECO:0008006" key="5">
    <source>
        <dbReference type="Google" id="ProtNLM"/>
    </source>
</evidence>
<keyword evidence="1" id="KW-1133">Transmembrane helix</keyword>
<sequence length="491" mass="54343">MVRFLFAVCVLCFTSASAHATAQIPDVIVNAFLSTPLYGTINDLQAGHHQQVYVAGFDPDDAERSSVVLLKLDHLLHIVWRKKFEAVPASRLTIAFSKTMGLYVVLPIKSIEENVVEIWVLEIDPIDGNTLQTMLVDKVESYEESSMKAFVATGETEWPSIYISYVELRGQRKETITTVVKVQKLDLGVLVEAWRVDLYNASRSVVSNEIDEDISEGRILVAQISRHPSSDSTDWNSITTISTNGTLFHTYFLPTASGNAKISSLATDASGLMYFAEAPTHIHQLSILSLNGTHRISKVWSQPAKDVLSVHVLRNGSLLYVLSKTEGVRNDNGTLVPASIPEFSVYSETGSVLMKKKHDDTIPGVERHIHLFHMFNEAISPKVVLGGYYRLLNSEGPERAELALGTYIYPISVVPEEQSAETPEPSLPKKETIEPGGTENISRVALAMALGILLVIALVVIVWVIKWRRSVSYLKEAERNVVDADELDVEA</sequence>
<evidence type="ECO:0000313" key="3">
    <source>
        <dbReference type="EMBL" id="PXF45996.1"/>
    </source>
</evidence>
<protein>
    <recommendedName>
        <fullName evidence="5">ER membrane protein complex subunit 1</fullName>
    </recommendedName>
</protein>
<feature type="signal peptide" evidence="2">
    <location>
        <begin position="1"/>
        <end position="20"/>
    </location>
</feature>